<gene>
    <name evidence="1" type="ORF">M9H77_26872</name>
</gene>
<dbReference type="EMBL" id="CM044706">
    <property type="protein sequence ID" value="KAI5658079.1"/>
    <property type="molecule type" value="Genomic_DNA"/>
</dbReference>
<comment type="caution">
    <text evidence="1">The sequence shown here is derived from an EMBL/GenBank/DDBJ whole genome shotgun (WGS) entry which is preliminary data.</text>
</comment>
<evidence type="ECO:0000313" key="2">
    <source>
        <dbReference type="Proteomes" id="UP001060085"/>
    </source>
</evidence>
<organism evidence="1 2">
    <name type="scientific">Catharanthus roseus</name>
    <name type="common">Madagascar periwinkle</name>
    <name type="synonym">Vinca rosea</name>
    <dbReference type="NCBI Taxonomy" id="4058"/>
    <lineage>
        <taxon>Eukaryota</taxon>
        <taxon>Viridiplantae</taxon>
        <taxon>Streptophyta</taxon>
        <taxon>Embryophyta</taxon>
        <taxon>Tracheophyta</taxon>
        <taxon>Spermatophyta</taxon>
        <taxon>Magnoliopsida</taxon>
        <taxon>eudicotyledons</taxon>
        <taxon>Gunneridae</taxon>
        <taxon>Pentapetalae</taxon>
        <taxon>asterids</taxon>
        <taxon>lamiids</taxon>
        <taxon>Gentianales</taxon>
        <taxon>Apocynaceae</taxon>
        <taxon>Rauvolfioideae</taxon>
        <taxon>Vinceae</taxon>
        <taxon>Catharanthinae</taxon>
        <taxon>Catharanthus</taxon>
    </lineage>
</organism>
<accession>A0ACC0AD21</accession>
<dbReference type="Proteomes" id="UP001060085">
    <property type="component" value="Linkage Group LG06"/>
</dbReference>
<protein>
    <submittedName>
        <fullName evidence="1">Uncharacterized protein</fullName>
    </submittedName>
</protein>
<proteinExistence type="predicted"/>
<reference evidence="2" key="1">
    <citation type="journal article" date="2023" name="Nat. Plants">
        <title>Single-cell RNA sequencing provides a high-resolution roadmap for understanding the multicellular compartmentation of specialized metabolism.</title>
        <authorList>
            <person name="Sun S."/>
            <person name="Shen X."/>
            <person name="Li Y."/>
            <person name="Li Y."/>
            <person name="Wang S."/>
            <person name="Li R."/>
            <person name="Zhang H."/>
            <person name="Shen G."/>
            <person name="Guo B."/>
            <person name="Wei J."/>
            <person name="Xu J."/>
            <person name="St-Pierre B."/>
            <person name="Chen S."/>
            <person name="Sun C."/>
        </authorList>
    </citation>
    <scope>NUCLEOTIDE SEQUENCE [LARGE SCALE GENOMIC DNA]</scope>
</reference>
<sequence length="342" mass="38640">MKFTFPVGNNEANYEALLATLPQAGRFKQIARNNHLMVAIDHFTKCVEVKALASIATKKVKDFFYKEPYLLYTTLTTLSLTSLISALSPHSSHHSSSSSASSFATAATVVEQLQLLPPSVCTVPAFALGSVLPYSQTLVILSILGMMTIILLRVLQSLQLHLQRKIDETNRSKRKKNRKMSYGYGYTQTLLWTLEGRDPGPGFTIRVRIWVWRYPEGLDPFTGLVRYPQANGATEVANRTILQGLKRRLCSCKSNWFEELPNVLWSYRTTPRRAIGESPFILCFKVEPLIPTELGFTSLRNEAIDKNVNNQLMEECFVLLDENQSKRNIERIAIQKSNFGIS</sequence>
<keyword evidence="2" id="KW-1185">Reference proteome</keyword>
<evidence type="ECO:0000313" key="1">
    <source>
        <dbReference type="EMBL" id="KAI5658079.1"/>
    </source>
</evidence>
<name>A0ACC0AD21_CATRO</name>